<accession>A0ABS5QGQ5</accession>
<sequence length="92" mass="10299">MAERFHSVSTGLRPEVFDAVMDAARARNLTVSELMREALRALNIPIPKTAREQSRPATKPTRPTVPTPPSRRAAFTGLTPHARLTRRSPRRT</sequence>
<dbReference type="EMBL" id="JAHCDA010000003">
    <property type="protein sequence ID" value="MBS7812860.1"/>
    <property type="molecule type" value="Genomic_DNA"/>
</dbReference>
<dbReference type="RefSeq" id="WP_213671540.1">
    <property type="nucleotide sequence ID" value="NZ_JAHCDA010000003.1"/>
</dbReference>
<evidence type="ECO:0008006" key="4">
    <source>
        <dbReference type="Google" id="ProtNLM"/>
    </source>
</evidence>
<protein>
    <recommendedName>
        <fullName evidence="4">Ribbon-helix-helix protein CopG domain-containing protein</fullName>
    </recommendedName>
</protein>
<feature type="compositionally biased region" description="Basic residues" evidence="1">
    <location>
        <begin position="83"/>
        <end position="92"/>
    </location>
</feature>
<reference evidence="2 3" key="1">
    <citation type="submission" date="2021-05" db="EMBL/GenBank/DDBJ databases">
        <title>Roseococcus sp. XZZS9, whole genome shotgun sequencing project.</title>
        <authorList>
            <person name="Zhao G."/>
            <person name="Shen L."/>
        </authorList>
    </citation>
    <scope>NUCLEOTIDE SEQUENCE [LARGE SCALE GENOMIC DNA]</scope>
    <source>
        <strain evidence="2 3">XZZS9</strain>
    </source>
</reference>
<evidence type="ECO:0000256" key="1">
    <source>
        <dbReference type="SAM" id="MobiDB-lite"/>
    </source>
</evidence>
<feature type="region of interest" description="Disordered" evidence="1">
    <location>
        <begin position="45"/>
        <end position="92"/>
    </location>
</feature>
<dbReference type="Proteomes" id="UP000766336">
    <property type="component" value="Unassembled WGS sequence"/>
</dbReference>
<name>A0ABS5QGQ5_9PROT</name>
<keyword evidence="3" id="KW-1185">Reference proteome</keyword>
<organism evidence="2 3">
    <name type="scientific">Roseococcus pinisoli</name>
    <dbReference type="NCBI Taxonomy" id="2835040"/>
    <lineage>
        <taxon>Bacteria</taxon>
        <taxon>Pseudomonadati</taxon>
        <taxon>Pseudomonadota</taxon>
        <taxon>Alphaproteobacteria</taxon>
        <taxon>Acetobacterales</taxon>
        <taxon>Roseomonadaceae</taxon>
        <taxon>Roseococcus</taxon>
    </lineage>
</organism>
<proteinExistence type="predicted"/>
<gene>
    <name evidence="2" type="ORF">KHU32_18065</name>
</gene>
<evidence type="ECO:0000313" key="3">
    <source>
        <dbReference type="Proteomes" id="UP000766336"/>
    </source>
</evidence>
<comment type="caution">
    <text evidence="2">The sequence shown here is derived from an EMBL/GenBank/DDBJ whole genome shotgun (WGS) entry which is preliminary data.</text>
</comment>
<evidence type="ECO:0000313" key="2">
    <source>
        <dbReference type="EMBL" id="MBS7812860.1"/>
    </source>
</evidence>